<evidence type="ECO:0000313" key="18">
    <source>
        <dbReference type="EMBL" id="OKL59010.1"/>
    </source>
</evidence>
<dbReference type="STRING" id="1441469.A0A225AEN9"/>
<dbReference type="Proteomes" id="UP000214365">
    <property type="component" value="Unassembled WGS sequence"/>
</dbReference>
<comment type="function">
    <text evidence="13">Specific in hydrolyzing the terminal glycosidic bond of polygalacturonic acid and oligogalacturonates.</text>
</comment>
<dbReference type="GO" id="GO:0005576">
    <property type="term" value="C:extracellular region"/>
    <property type="evidence" value="ECO:0007669"/>
    <property type="project" value="UniProtKB-SubCell"/>
</dbReference>
<dbReference type="GO" id="GO:0071555">
    <property type="term" value="P:cell wall organization"/>
    <property type="evidence" value="ECO:0007669"/>
    <property type="project" value="UniProtKB-KW"/>
</dbReference>
<reference evidence="18 19" key="1">
    <citation type="submission" date="2015-06" db="EMBL/GenBank/DDBJ databases">
        <title>Talaromyces atroroseus IBT 11181 draft genome.</title>
        <authorList>
            <person name="Rasmussen K.B."/>
            <person name="Rasmussen S."/>
            <person name="Petersen B."/>
            <person name="Sicheritz-Ponten T."/>
            <person name="Mortensen U.H."/>
            <person name="Thrane U."/>
        </authorList>
    </citation>
    <scope>NUCLEOTIDE SEQUENCE [LARGE SCALE GENOMIC DNA]</scope>
    <source>
        <strain evidence="18 19">IBT 11181</strain>
    </source>
</reference>
<feature type="chain" id="PRO_5012307732" description="galacturonan 1,4-alpha-galacturonidase" evidence="17">
    <location>
        <begin position="20"/>
        <end position="441"/>
    </location>
</feature>
<keyword evidence="7" id="KW-1015">Disulfide bond</keyword>
<evidence type="ECO:0000256" key="17">
    <source>
        <dbReference type="SAM" id="SignalP"/>
    </source>
</evidence>
<dbReference type="EC" id="3.2.1.67" evidence="14"/>
<proteinExistence type="inferred from homology"/>
<dbReference type="PANTHER" id="PTHR31736:SF12">
    <property type="entry name" value="EXO-POLYGALACTURONASE, PUTATIVE-RELATED"/>
    <property type="match status" value="1"/>
</dbReference>
<name>A0A225AEN9_TALAT</name>
<evidence type="ECO:0000256" key="15">
    <source>
        <dbReference type="ARBA" id="ARBA00048766"/>
    </source>
</evidence>
<dbReference type="GeneID" id="31005433"/>
<evidence type="ECO:0000256" key="3">
    <source>
        <dbReference type="ARBA" id="ARBA00022525"/>
    </source>
</evidence>
<gene>
    <name evidence="18" type="ORF">UA08_05677</name>
</gene>
<dbReference type="InterPro" id="IPR006626">
    <property type="entry name" value="PbH1"/>
</dbReference>
<keyword evidence="10 16" id="KW-0326">Glycosidase</keyword>
<keyword evidence="3" id="KW-0964">Secreted</keyword>
<keyword evidence="5" id="KW-0677">Repeat</keyword>
<dbReference type="SMART" id="SM00710">
    <property type="entry name" value="PbH1"/>
    <property type="match status" value="4"/>
</dbReference>
<evidence type="ECO:0000313" key="19">
    <source>
        <dbReference type="Proteomes" id="UP000214365"/>
    </source>
</evidence>
<dbReference type="AlphaFoldDB" id="A0A225AEN9"/>
<evidence type="ECO:0000256" key="16">
    <source>
        <dbReference type="RuleBase" id="RU361169"/>
    </source>
</evidence>
<keyword evidence="6 16" id="KW-0378">Hydrolase</keyword>
<dbReference type="RefSeq" id="XP_020119131.1">
    <property type="nucleotide sequence ID" value="XM_020267974.1"/>
</dbReference>
<keyword evidence="4 17" id="KW-0732">Signal</keyword>
<dbReference type="GO" id="GO:0045490">
    <property type="term" value="P:pectin catabolic process"/>
    <property type="evidence" value="ECO:0007669"/>
    <property type="project" value="UniProtKB-ARBA"/>
</dbReference>
<dbReference type="InterPro" id="IPR011050">
    <property type="entry name" value="Pectin_lyase_fold/virulence"/>
</dbReference>
<dbReference type="InterPro" id="IPR000743">
    <property type="entry name" value="Glyco_hydro_28"/>
</dbReference>
<evidence type="ECO:0000256" key="6">
    <source>
        <dbReference type="ARBA" id="ARBA00022801"/>
    </source>
</evidence>
<comment type="catalytic activity">
    <reaction evidence="15">
        <text>[(1-&gt;4)-alpha-D-galacturonosyl](n) + H2O = alpha-D-galacturonate + [(1-&gt;4)-alpha-D-galacturonosyl](n-1)</text>
        <dbReference type="Rhea" id="RHEA:14117"/>
        <dbReference type="Rhea" id="RHEA-COMP:14570"/>
        <dbReference type="Rhea" id="RHEA-COMP:14572"/>
        <dbReference type="ChEBI" id="CHEBI:15377"/>
        <dbReference type="ChEBI" id="CHEBI:58658"/>
        <dbReference type="ChEBI" id="CHEBI:140523"/>
        <dbReference type="EC" id="3.2.1.67"/>
    </reaction>
</comment>
<evidence type="ECO:0000256" key="14">
    <source>
        <dbReference type="ARBA" id="ARBA00038933"/>
    </source>
</evidence>
<keyword evidence="11" id="KW-0961">Cell wall biogenesis/degradation</keyword>
<comment type="caution">
    <text evidence="18">The sequence shown here is derived from an EMBL/GenBank/DDBJ whole genome shotgun (WGS) entry which is preliminary data.</text>
</comment>
<organism evidence="18 19">
    <name type="scientific">Talaromyces atroroseus</name>
    <dbReference type="NCBI Taxonomy" id="1441469"/>
    <lineage>
        <taxon>Eukaryota</taxon>
        <taxon>Fungi</taxon>
        <taxon>Dikarya</taxon>
        <taxon>Ascomycota</taxon>
        <taxon>Pezizomycotina</taxon>
        <taxon>Eurotiomycetes</taxon>
        <taxon>Eurotiomycetidae</taxon>
        <taxon>Eurotiales</taxon>
        <taxon>Trichocomaceae</taxon>
        <taxon>Talaromyces</taxon>
        <taxon>Talaromyces sect. Trachyspermi</taxon>
    </lineage>
</organism>
<evidence type="ECO:0000256" key="11">
    <source>
        <dbReference type="ARBA" id="ARBA00023316"/>
    </source>
</evidence>
<comment type="similarity">
    <text evidence="2 16">Belongs to the glycosyl hydrolase 28 family.</text>
</comment>
<evidence type="ECO:0000256" key="10">
    <source>
        <dbReference type="ARBA" id="ARBA00023295"/>
    </source>
</evidence>
<sequence length="441" mass="48040">MHISSLLTLALTLATTVCGYVVNEGTTCEIYPEALTHNAKAVDDSPSIRQAFDLCGINGTVIFTNNTFSINSALNTTNLLNCDVSLRGQLKFSTNVPYWRSHGFSVIYQNQTTAWLFGGTNVTLRGEEGGWINGNGQTWYTENRNASNQPGRPITLTFYNSTNLWVDGLTIIQPQFWATFVWQSTNVSITNLFVNATSDDEWGTMNTDGYDSWRSSNLLVENATITNGDDCVAAKGNTTNLLARNITCNRSTGVTIGSIGQYPDWPDYVQNVTFDNVRLFNSEDGAYIKTWPGVSVDEDGNGDTGGGGGGLVKNVTFSNFELTNVGLPIQISQCIYTTAVGICNTSRLQVEDVSFVNFTGTSTFNVAASLYCSPEVPCPGIKFDNVSLQSVNRTLGLPLWNTTLQDEVYQCAHIASQNASGIPCNYLAPDNYGQEVTQNVQ</sequence>
<evidence type="ECO:0000256" key="12">
    <source>
        <dbReference type="ARBA" id="ARBA00023326"/>
    </source>
</evidence>
<evidence type="ECO:0000256" key="8">
    <source>
        <dbReference type="ARBA" id="ARBA00023180"/>
    </source>
</evidence>
<accession>A0A225AEN9</accession>
<dbReference type="Gene3D" id="2.160.20.10">
    <property type="entry name" value="Single-stranded right-handed beta-helix, Pectin lyase-like"/>
    <property type="match status" value="1"/>
</dbReference>
<evidence type="ECO:0000256" key="9">
    <source>
        <dbReference type="ARBA" id="ARBA00023277"/>
    </source>
</evidence>
<evidence type="ECO:0000256" key="2">
    <source>
        <dbReference type="ARBA" id="ARBA00008834"/>
    </source>
</evidence>
<protein>
    <recommendedName>
        <fullName evidence="14">galacturonan 1,4-alpha-galacturonidase</fullName>
        <ecNumber evidence="14">3.2.1.67</ecNumber>
    </recommendedName>
</protein>
<keyword evidence="19" id="KW-1185">Reference proteome</keyword>
<evidence type="ECO:0000256" key="7">
    <source>
        <dbReference type="ARBA" id="ARBA00023157"/>
    </source>
</evidence>
<evidence type="ECO:0000256" key="5">
    <source>
        <dbReference type="ARBA" id="ARBA00022737"/>
    </source>
</evidence>
<keyword evidence="9" id="KW-0119">Carbohydrate metabolism</keyword>
<dbReference type="InterPro" id="IPR012334">
    <property type="entry name" value="Pectin_lyas_fold"/>
</dbReference>
<dbReference type="GO" id="GO:0004650">
    <property type="term" value="F:polygalacturonase activity"/>
    <property type="evidence" value="ECO:0007669"/>
    <property type="project" value="InterPro"/>
</dbReference>
<evidence type="ECO:0000256" key="4">
    <source>
        <dbReference type="ARBA" id="ARBA00022729"/>
    </source>
</evidence>
<dbReference type="GO" id="GO:0047911">
    <property type="term" value="F:galacturan 1,4-alpha-galacturonidase activity"/>
    <property type="evidence" value="ECO:0007669"/>
    <property type="project" value="UniProtKB-EC"/>
</dbReference>
<keyword evidence="8" id="KW-0325">Glycoprotein</keyword>
<dbReference type="PANTHER" id="PTHR31736">
    <property type="match status" value="1"/>
</dbReference>
<evidence type="ECO:0000256" key="13">
    <source>
        <dbReference type="ARBA" id="ARBA00037312"/>
    </source>
</evidence>
<dbReference type="SUPFAM" id="SSF51126">
    <property type="entry name" value="Pectin lyase-like"/>
    <property type="match status" value="1"/>
</dbReference>
<feature type="signal peptide" evidence="17">
    <location>
        <begin position="1"/>
        <end position="19"/>
    </location>
</feature>
<dbReference type="Pfam" id="PF00295">
    <property type="entry name" value="Glyco_hydro_28"/>
    <property type="match status" value="1"/>
</dbReference>
<comment type="subcellular location">
    <subcellularLocation>
        <location evidence="1">Secreted</location>
    </subcellularLocation>
</comment>
<evidence type="ECO:0000256" key="1">
    <source>
        <dbReference type="ARBA" id="ARBA00004613"/>
    </source>
</evidence>
<dbReference type="EMBL" id="LFMY01000008">
    <property type="protein sequence ID" value="OKL59010.1"/>
    <property type="molecule type" value="Genomic_DNA"/>
</dbReference>
<dbReference type="OrthoDB" id="187139at2759"/>
<keyword evidence="12" id="KW-0624">Polysaccharide degradation</keyword>